<dbReference type="Proteomes" id="UP001176806">
    <property type="component" value="Unassembled WGS sequence"/>
</dbReference>
<proteinExistence type="predicted"/>
<gene>
    <name evidence="1" type="ORF">Q4Q40_21545</name>
</gene>
<dbReference type="SUPFAM" id="SSF116922">
    <property type="entry name" value="YugE-like"/>
    <property type="match status" value="1"/>
</dbReference>
<dbReference type="EMBL" id="JAUOEL010000009">
    <property type="protein sequence ID" value="MDO5976793.1"/>
    <property type="molecule type" value="Genomic_DNA"/>
</dbReference>
<protein>
    <submittedName>
        <fullName evidence="1">DUF1871 family protein</fullName>
    </submittedName>
</protein>
<organism evidence="1 2">
    <name type="scientific">Flavivirga jejuensis</name>
    <dbReference type="NCBI Taxonomy" id="870487"/>
    <lineage>
        <taxon>Bacteria</taxon>
        <taxon>Pseudomonadati</taxon>
        <taxon>Bacteroidota</taxon>
        <taxon>Flavobacteriia</taxon>
        <taxon>Flavobacteriales</taxon>
        <taxon>Flavobacteriaceae</taxon>
        <taxon>Flavivirga</taxon>
    </lineage>
</organism>
<dbReference type="RefSeq" id="WP_303304116.1">
    <property type="nucleotide sequence ID" value="NZ_BAABDA010000011.1"/>
</dbReference>
<keyword evidence="2" id="KW-1185">Reference proteome</keyword>
<dbReference type="InterPro" id="IPR015053">
    <property type="entry name" value="DUF1871"/>
</dbReference>
<name>A0ABT8WUG0_9FLAO</name>
<dbReference type="InterPro" id="IPR023162">
    <property type="entry name" value="Apc36109-like_dom_sf"/>
</dbReference>
<sequence>MNKRHIEKLKDMLSEWNPLGEQANQISDLDNYDIEATDILFHIDKKNSVEQISKMVRSVLEQAFDIDVETKKSLEIANKIYLMLNKK</sequence>
<reference evidence="1" key="1">
    <citation type="submission" date="2023-07" db="EMBL/GenBank/DDBJ databases">
        <title>Two novel species in the genus Flavivirga.</title>
        <authorList>
            <person name="Kwon K."/>
        </authorList>
    </citation>
    <scope>NUCLEOTIDE SEQUENCE</scope>
    <source>
        <strain evidence="1">KACC 14158</strain>
    </source>
</reference>
<dbReference type="Pfam" id="PF08958">
    <property type="entry name" value="DUF1871"/>
    <property type="match status" value="1"/>
</dbReference>
<accession>A0ABT8WUG0</accession>
<evidence type="ECO:0000313" key="2">
    <source>
        <dbReference type="Proteomes" id="UP001176806"/>
    </source>
</evidence>
<dbReference type="Gene3D" id="1.10.340.20">
    <property type="entry name" value="Apc36109-like domain"/>
    <property type="match status" value="1"/>
</dbReference>
<evidence type="ECO:0000313" key="1">
    <source>
        <dbReference type="EMBL" id="MDO5976793.1"/>
    </source>
</evidence>
<comment type="caution">
    <text evidence="1">The sequence shown here is derived from an EMBL/GenBank/DDBJ whole genome shotgun (WGS) entry which is preliminary data.</text>
</comment>